<feature type="transmembrane region" description="Helical" evidence="10">
    <location>
        <begin position="7"/>
        <end position="27"/>
    </location>
</feature>
<dbReference type="Proteomes" id="UP000504724">
    <property type="component" value="Chromosome"/>
</dbReference>
<evidence type="ECO:0000256" key="7">
    <source>
        <dbReference type="ARBA" id="ARBA00022692"/>
    </source>
</evidence>
<dbReference type="GO" id="GO:0015627">
    <property type="term" value="C:type II protein secretion system complex"/>
    <property type="evidence" value="ECO:0007669"/>
    <property type="project" value="InterPro"/>
</dbReference>
<gene>
    <name evidence="11" type="primary">gspJ</name>
    <name evidence="11" type="ORF">HQN79_10135</name>
</gene>
<keyword evidence="9 10" id="KW-0472">Membrane</keyword>
<dbReference type="KEGG" id="txa:HQN79_10135"/>
<dbReference type="InterPro" id="IPR051621">
    <property type="entry name" value="T2SS_protein_J"/>
</dbReference>
<dbReference type="AlphaFoldDB" id="A0A7D4TF70"/>
<evidence type="ECO:0000256" key="6">
    <source>
        <dbReference type="ARBA" id="ARBA00022519"/>
    </source>
</evidence>
<organism evidence="11 12">
    <name type="scientific">Thiomicrorhabdus xiamenensis</name>
    <dbReference type="NCBI Taxonomy" id="2739063"/>
    <lineage>
        <taxon>Bacteria</taxon>
        <taxon>Pseudomonadati</taxon>
        <taxon>Pseudomonadota</taxon>
        <taxon>Gammaproteobacteria</taxon>
        <taxon>Thiotrichales</taxon>
        <taxon>Piscirickettsiaceae</taxon>
        <taxon>Thiomicrorhabdus</taxon>
    </lineage>
</organism>
<evidence type="ECO:0000256" key="4">
    <source>
        <dbReference type="ARBA" id="ARBA00022475"/>
    </source>
</evidence>
<dbReference type="Gene3D" id="2.10.70.20">
    <property type="entry name" value="gspk-gspi-gspj complex like domains"/>
    <property type="match status" value="1"/>
</dbReference>
<keyword evidence="7 10" id="KW-0812">Transmembrane</keyword>
<evidence type="ECO:0000256" key="5">
    <source>
        <dbReference type="ARBA" id="ARBA00022481"/>
    </source>
</evidence>
<dbReference type="Gene3D" id="3.10.610.10">
    <property type="entry name" value="GSPII I/J protein-like"/>
    <property type="match status" value="1"/>
</dbReference>
<evidence type="ECO:0000256" key="2">
    <source>
        <dbReference type="ARBA" id="ARBA00011084"/>
    </source>
</evidence>
<evidence type="ECO:0000313" key="12">
    <source>
        <dbReference type="Proteomes" id="UP000504724"/>
    </source>
</evidence>
<keyword evidence="4" id="KW-1003">Cell membrane</keyword>
<dbReference type="NCBIfam" id="TIGR01711">
    <property type="entry name" value="gspJ"/>
    <property type="match status" value="1"/>
</dbReference>
<name>A0A7D4TF70_9GAMM</name>
<sequence length="223" mass="25470">MKSQKGFTLIELLIAMSIAAIISMLAYQTIDSGVRVNQSLETHQQELKRLQGAWWWLEQDLIQMAPRAVNDGLGGSLPAMTYRVDLGLEFSRLSDAQSPMAMAGSYGLNRVAYRLENKQLVRLLWPVMDRAPDSVPVRRVLLEDVQRFDLRFLDEQSQWRENWPPENRETPPLNNLLPKAVEVRMLNRLGEVKRLFLGTDWMEFNPYPAAALDSVSGQEGVNE</sequence>
<reference evidence="11 12" key="1">
    <citation type="submission" date="2020-05" db="EMBL/GenBank/DDBJ databases">
        <title>Thiomicrorhabdus sediminis sp.nov. and Thiomicrorhabdus xiamenensis sp.nov., novel sulfur-oxidizing bacteria isolated from coastal sediment.</title>
        <authorList>
            <person name="Liu X."/>
        </authorList>
    </citation>
    <scope>NUCLEOTIDE SEQUENCE [LARGE SCALE GENOMIC DNA]</scope>
    <source>
        <strain evidence="11 12">G2</strain>
    </source>
</reference>
<evidence type="ECO:0000256" key="8">
    <source>
        <dbReference type="ARBA" id="ARBA00022989"/>
    </source>
</evidence>
<dbReference type="Pfam" id="PF07963">
    <property type="entry name" value="N_methyl"/>
    <property type="match status" value="1"/>
</dbReference>
<evidence type="ECO:0000256" key="9">
    <source>
        <dbReference type="ARBA" id="ARBA00023136"/>
    </source>
</evidence>
<keyword evidence="5" id="KW-0488">Methylation</keyword>
<dbReference type="PROSITE" id="PS00409">
    <property type="entry name" value="PROKAR_NTER_METHYL"/>
    <property type="match status" value="1"/>
</dbReference>
<keyword evidence="8 10" id="KW-1133">Transmembrane helix</keyword>
<evidence type="ECO:0000256" key="10">
    <source>
        <dbReference type="SAM" id="Phobius"/>
    </source>
</evidence>
<evidence type="ECO:0000256" key="3">
    <source>
        <dbReference type="ARBA" id="ARBA00021539"/>
    </source>
</evidence>
<accession>A0A7D4TF70</accession>
<dbReference type="InterPro" id="IPR010055">
    <property type="entry name" value="T2SS_protein-GspJ"/>
</dbReference>
<dbReference type="GO" id="GO:0005886">
    <property type="term" value="C:plasma membrane"/>
    <property type="evidence" value="ECO:0007669"/>
    <property type="project" value="UniProtKB-SubCell"/>
</dbReference>
<dbReference type="EMBL" id="CP054020">
    <property type="protein sequence ID" value="QKI89907.1"/>
    <property type="molecule type" value="Genomic_DNA"/>
</dbReference>
<proteinExistence type="inferred from homology"/>
<keyword evidence="6" id="KW-0997">Cell inner membrane</keyword>
<comment type="similarity">
    <text evidence="2">Belongs to the GSP J family.</text>
</comment>
<keyword evidence="12" id="KW-1185">Reference proteome</keyword>
<dbReference type="InterPro" id="IPR045584">
    <property type="entry name" value="Pilin-like"/>
</dbReference>
<dbReference type="NCBIfam" id="TIGR02532">
    <property type="entry name" value="IV_pilin_GFxxxE"/>
    <property type="match status" value="1"/>
</dbReference>
<dbReference type="SUPFAM" id="SSF54523">
    <property type="entry name" value="Pili subunits"/>
    <property type="match status" value="1"/>
</dbReference>
<evidence type="ECO:0000313" key="11">
    <source>
        <dbReference type="EMBL" id="QKI89907.1"/>
    </source>
</evidence>
<protein>
    <recommendedName>
        <fullName evidence="3">Type II secretion system protein J</fullName>
    </recommendedName>
</protein>
<dbReference type="GO" id="GO:0015628">
    <property type="term" value="P:protein secretion by the type II secretion system"/>
    <property type="evidence" value="ECO:0007669"/>
    <property type="project" value="InterPro"/>
</dbReference>
<dbReference type="Pfam" id="PF11612">
    <property type="entry name" value="T2SSJ"/>
    <property type="match status" value="1"/>
</dbReference>
<evidence type="ECO:0000256" key="1">
    <source>
        <dbReference type="ARBA" id="ARBA00004377"/>
    </source>
</evidence>
<dbReference type="InterPro" id="IPR012902">
    <property type="entry name" value="N_methyl_site"/>
</dbReference>
<dbReference type="PANTHER" id="PTHR39583:SF2">
    <property type="entry name" value="TYPE II SECRETION SYSTEM PROTEIN J"/>
    <property type="match status" value="1"/>
</dbReference>
<dbReference type="PANTHER" id="PTHR39583">
    <property type="entry name" value="TYPE II SECRETION SYSTEM PROTEIN J-RELATED"/>
    <property type="match status" value="1"/>
</dbReference>
<comment type="subcellular location">
    <subcellularLocation>
        <location evidence="1">Cell inner membrane</location>
        <topology evidence="1">Single-pass membrane protein</topology>
    </subcellularLocation>
</comment>
<dbReference type="RefSeq" id="WP_173286172.1">
    <property type="nucleotide sequence ID" value="NZ_CP054020.1"/>
</dbReference>